<organism evidence="2 3">
    <name type="scientific">Acrocarpospora phusangensis</name>
    <dbReference type="NCBI Taxonomy" id="1070424"/>
    <lineage>
        <taxon>Bacteria</taxon>
        <taxon>Bacillati</taxon>
        <taxon>Actinomycetota</taxon>
        <taxon>Actinomycetes</taxon>
        <taxon>Streptosporangiales</taxon>
        <taxon>Streptosporangiaceae</taxon>
        <taxon>Acrocarpospora</taxon>
    </lineage>
</organism>
<dbReference type="Proteomes" id="UP000640052">
    <property type="component" value="Unassembled WGS sequence"/>
</dbReference>
<dbReference type="Pfam" id="PF06094">
    <property type="entry name" value="GGACT"/>
    <property type="match status" value="1"/>
</dbReference>
<comment type="caution">
    <text evidence="2">The sequence shown here is derived from an EMBL/GenBank/DDBJ whole genome shotgun (WGS) entry which is preliminary data.</text>
</comment>
<dbReference type="InterPro" id="IPR009288">
    <property type="entry name" value="AIG2-like_dom"/>
</dbReference>
<evidence type="ECO:0000313" key="2">
    <source>
        <dbReference type="EMBL" id="GIH25781.1"/>
    </source>
</evidence>
<protein>
    <recommendedName>
        <fullName evidence="1">Gamma-glutamylcyclotransferase AIG2-like domain-containing protein</fullName>
    </recommendedName>
</protein>
<dbReference type="AlphaFoldDB" id="A0A919QBI8"/>
<accession>A0A919QBI8</accession>
<dbReference type="InterPro" id="IPR013024">
    <property type="entry name" value="GGCT-like"/>
</dbReference>
<evidence type="ECO:0000313" key="3">
    <source>
        <dbReference type="Proteomes" id="UP000640052"/>
    </source>
</evidence>
<dbReference type="EMBL" id="BOOA01000032">
    <property type="protein sequence ID" value="GIH25781.1"/>
    <property type="molecule type" value="Genomic_DNA"/>
</dbReference>
<dbReference type="SUPFAM" id="SSF110857">
    <property type="entry name" value="Gamma-glutamyl cyclotransferase-like"/>
    <property type="match status" value="1"/>
</dbReference>
<dbReference type="InterPro" id="IPR036568">
    <property type="entry name" value="GGCT-like_sf"/>
</dbReference>
<keyword evidence="3" id="KW-1185">Reference proteome</keyword>
<evidence type="ECO:0000259" key="1">
    <source>
        <dbReference type="Pfam" id="PF06094"/>
    </source>
</evidence>
<dbReference type="CDD" id="cd06661">
    <property type="entry name" value="GGCT_like"/>
    <property type="match status" value="1"/>
</dbReference>
<dbReference type="Gene3D" id="3.10.490.10">
    <property type="entry name" value="Gamma-glutamyl cyclotransferase-like"/>
    <property type="match status" value="1"/>
</dbReference>
<gene>
    <name evidence="2" type="ORF">Aph01nite_40910</name>
</gene>
<proteinExistence type="predicted"/>
<sequence length="128" mass="13734">MANTDAAYPLRLFSYGTLRDPNVQRANFGRLLDGQADVLPGHELAMVEITDPDVVAVSGMAVHPIVRPTGDPRDGVEGTVFSVSAAELAAADEYEVDDYVRVQVVLRSGLEAWVYISSAALEDPPAHP</sequence>
<name>A0A919QBI8_9ACTN</name>
<dbReference type="RefSeq" id="WP_204042482.1">
    <property type="nucleotide sequence ID" value="NZ_BOOA01000032.1"/>
</dbReference>
<feature type="domain" description="Gamma-glutamylcyclotransferase AIG2-like" evidence="1">
    <location>
        <begin position="12"/>
        <end position="118"/>
    </location>
</feature>
<reference evidence="2" key="1">
    <citation type="submission" date="2021-01" db="EMBL/GenBank/DDBJ databases">
        <title>Whole genome shotgun sequence of Acrocarpospora phusangensis NBRC 108782.</title>
        <authorList>
            <person name="Komaki H."/>
            <person name="Tamura T."/>
        </authorList>
    </citation>
    <scope>NUCLEOTIDE SEQUENCE</scope>
    <source>
        <strain evidence="2">NBRC 108782</strain>
    </source>
</reference>